<evidence type="ECO:0000313" key="2">
    <source>
        <dbReference type="EMBL" id="GAW96989.1"/>
    </source>
</evidence>
<evidence type="ECO:0000256" key="1">
    <source>
        <dbReference type="SAM" id="SignalP"/>
    </source>
</evidence>
<sequence>MKALLILLLLFSAHCFAITTVTTTGKQKPDDASHDYFVGLLRLALIETADEYGYAVLQTVPYPGQERMLKLLALGAFYDVVWAGNSDIRQSDLHKVAFPLFRGGLGWRGMIIRQQDKNKFSAYHSVKDLSKVIACQGRHWPDADILEHAGLAVARVGYFDAMLHMVELKRCDYLPLSIFEGQAELDLVQSSFPNLIFYQDLIIQYPLTMHFFVKSNNKQLANRLTLGLQRLYDSGAYEYYMQKHPLTQYAFPLSKFKNSRVIKLENPNIKQKELAKFGLTWPSGK</sequence>
<name>A0ABQ0MXJ1_9GAMM</name>
<accession>A0ABQ0MXJ1</accession>
<keyword evidence="1" id="KW-0732">Signal</keyword>
<keyword evidence="3" id="KW-1185">Reference proteome</keyword>
<dbReference type="SUPFAM" id="SSF53850">
    <property type="entry name" value="Periplasmic binding protein-like II"/>
    <property type="match status" value="1"/>
</dbReference>
<comment type="caution">
    <text evidence="2">The sequence shown here is derived from an EMBL/GenBank/DDBJ whole genome shotgun (WGS) entry which is preliminary data.</text>
</comment>
<dbReference type="RefSeq" id="WP_057180762.1">
    <property type="nucleotide sequence ID" value="NZ_BDQM01000023.1"/>
</dbReference>
<organism evidence="2 3">
    <name type="scientific">Colwellia marinimaniae</name>
    <dbReference type="NCBI Taxonomy" id="1513592"/>
    <lineage>
        <taxon>Bacteria</taxon>
        <taxon>Pseudomonadati</taxon>
        <taxon>Pseudomonadota</taxon>
        <taxon>Gammaproteobacteria</taxon>
        <taxon>Alteromonadales</taxon>
        <taxon>Colwelliaceae</taxon>
        <taxon>Colwellia</taxon>
    </lineage>
</organism>
<evidence type="ECO:0000313" key="3">
    <source>
        <dbReference type="Proteomes" id="UP000197068"/>
    </source>
</evidence>
<dbReference type="Proteomes" id="UP000197068">
    <property type="component" value="Unassembled WGS sequence"/>
</dbReference>
<reference evidence="2 3" key="1">
    <citation type="submission" date="2017-06" db="EMBL/GenBank/DDBJ databases">
        <title>Whole Genome Sequences of Colwellia marinimaniae MTCD1.</title>
        <authorList>
            <person name="Kusumoto H."/>
            <person name="Inoue M."/>
            <person name="Tanikawa K."/>
            <person name="Maeji H."/>
            <person name="Cameron J.H."/>
            <person name="Bartlett D.H."/>
        </authorList>
    </citation>
    <scope>NUCLEOTIDE SEQUENCE [LARGE SCALE GENOMIC DNA]</scope>
    <source>
        <strain evidence="2 3">MTCD1</strain>
    </source>
</reference>
<protein>
    <recommendedName>
        <fullName evidence="4">Solute-binding protein family 3/N-terminal domain-containing protein</fullName>
    </recommendedName>
</protein>
<evidence type="ECO:0008006" key="4">
    <source>
        <dbReference type="Google" id="ProtNLM"/>
    </source>
</evidence>
<dbReference type="EMBL" id="BDQM01000023">
    <property type="protein sequence ID" value="GAW96989.1"/>
    <property type="molecule type" value="Genomic_DNA"/>
</dbReference>
<gene>
    <name evidence="2" type="ORF">MTCD1_02612</name>
</gene>
<proteinExistence type="predicted"/>
<feature type="signal peptide" evidence="1">
    <location>
        <begin position="1"/>
        <end position="17"/>
    </location>
</feature>
<feature type="chain" id="PRO_5046848842" description="Solute-binding protein family 3/N-terminal domain-containing protein" evidence="1">
    <location>
        <begin position="18"/>
        <end position="285"/>
    </location>
</feature>